<accession>A0A8D5FNV3</accession>
<dbReference type="RefSeq" id="WP_228857116.1">
    <property type="nucleotide sequence ID" value="NZ_AP024086.1"/>
</dbReference>
<protein>
    <submittedName>
        <fullName evidence="2">Uncharacterized protein</fullName>
    </submittedName>
</protein>
<gene>
    <name evidence="2" type="ORF">DGMP_17430</name>
</gene>
<evidence type="ECO:0000313" key="2">
    <source>
        <dbReference type="EMBL" id="BCL61050.1"/>
    </source>
</evidence>
<dbReference type="EMBL" id="AP024086">
    <property type="protein sequence ID" value="BCL61050.1"/>
    <property type="molecule type" value="Genomic_DNA"/>
</dbReference>
<evidence type="ECO:0000313" key="3">
    <source>
        <dbReference type="Proteomes" id="UP000826725"/>
    </source>
</evidence>
<proteinExistence type="predicted"/>
<reference evidence="2" key="1">
    <citation type="submission" date="2020-09" db="EMBL/GenBank/DDBJ databases">
        <title>Desulfogranum mesoprofundum gen. nov., sp. nov., a novel mesophilic, sulfate-reducing chemolithoautotroph isolated from a deep-sea hydrothermal vent chimney in the Suiyo Seamount.</title>
        <authorList>
            <person name="Hashimoto Y."/>
            <person name="Nakagawa S."/>
        </authorList>
    </citation>
    <scope>NUCLEOTIDE SEQUENCE</scope>
    <source>
        <strain evidence="2">KT2</strain>
    </source>
</reference>
<keyword evidence="3" id="KW-1185">Reference proteome</keyword>
<organism evidence="2 3">
    <name type="scientific">Desulfomarina profundi</name>
    <dbReference type="NCBI Taxonomy" id="2772557"/>
    <lineage>
        <taxon>Bacteria</taxon>
        <taxon>Pseudomonadati</taxon>
        <taxon>Thermodesulfobacteriota</taxon>
        <taxon>Desulfobulbia</taxon>
        <taxon>Desulfobulbales</taxon>
        <taxon>Desulfobulbaceae</taxon>
        <taxon>Desulfomarina</taxon>
    </lineage>
</organism>
<name>A0A8D5FNV3_9BACT</name>
<feature type="signal peptide" evidence="1">
    <location>
        <begin position="1"/>
        <end position="20"/>
    </location>
</feature>
<keyword evidence="1" id="KW-0732">Signal</keyword>
<evidence type="ECO:0000256" key="1">
    <source>
        <dbReference type="SAM" id="SignalP"/>
    </source>
</evidence>
<dbReference type="Proteomes" id="UP000826725">
    <property type="component" value="Chromosome"/>
</dbReference>
<dbReference type="AlphaFoldDB" id="A0A8D5FNV3"/>
<dbReference type="KEGG" id="dbk:DGMP_17430"/>
<sequence length="207" mass="21650">MKKFIIPVVIAVFFSSSALAENIQEEAIDSLATASTFVKKGNYSKAVEEINYALSKINELTATGLLKYIPQPPQGFTLDNKQSQGTGAAASIAGNAGATASYSNPAGSSLNVNIAIGGMTGKMASLAAFGQMFAGLAQNAGGPQTKQIRVHGYTGTQIFNSQEMSGTLTFQVGQKTSVTIEGNNIESPDVLKALAKNIDFQGLEENF</sequence>
<feature type="chain" id="PRO_5033992886" evidence="1">
    <location>
        <begin position="21"/>
        <end position="207"/>
    </location>
</feature>